<dbReference type="SMART" id="SM00228">
    <property type="entry name" value="PDZ"/>
    <property type="match status" value="2"/>
</dbReference>
<keyword evidence="4" id="KW-1185">Reference proteome</keyword>
<sequence>MPEATSIIVFDQMPHPEIHWSESAQKFFSTWGRRVGKRWEQLKNGEWKDFTEDAESSGSFRKKQSWRARRASDAALSLGSSEDFESLSSNSPSSLKNFFYRMGSTGMLNKGGLRSSAGPTPDEKTLFRSCSTSQLSASYFRGDDPADCLDPSAEVKSSVTVQSLPPHLAVKTLSVDNLADIAKSSSNRRANFPYAFLRSKLSVLPEENGGSVVNSSVRNNKNVTDADVYVGRNTKMKKANSEKCFASLTENNYPAVYEVNTLGRRLKREQKCYYPNGVDSLPLAGYVNSAESGYDSDGNRQTEDNKESVTLELDGDSGIVANESSDTGSLHESESGNETPMSSFLDITDIQRQLDFQDNPSLRFFTKPEFLPSEIVVAKPCMVYTENEYETKDNSYSLPPMSFERNREQKPVKTGLYVKNTTESKSYSKYFSRDNPMRSSCRRFSECGYLSAMSKDWQGSSRKSLQLYRVPKVHENEVLGIQLAVREVDNESRYYIKYIDPSGAAFRDGRLKVNDEVVKVNGRLLRGLPFPEEAKALLKHHSITNNNPSGCDEFYVDVVTLQNGETVNQFKRSLSQVNLSPKAGGEGPKVINCAKHGLVTIEPETKMENPKRTEEKRKSGGTFPTTGSVISHHTVIFRKGAGCKSLGFSIVGGRDSPKGKMGIFIKTIFTNGQAADDGTLHEGDSIVETGRRMVYSSNTQVVYFSGDEILTVNEDSLQGMSHEEAISVFKKIKSGPVLITVGRRKLH</sequence>
<accession>A0ABR1AP38</accession>
<dbReference type="InterPro" id="IPR001478">
    <property type="entry name" value="PDZ"/>
</dbReference>
<dbReference type="EMBL" id="JAWJWF010000046">
    <property type="protein sequence ID" value="KAK6624258.1"/>
    <property type="molecule type" value="Genomic_DNA"/>
</dbReference>
<dbReference type="PANTHER" id="PTHR11324">
    <property type="entry name" value="IL16-RELATED"/>
    <property type="match status" value="1"/>
</dbReference>
<dbReference type="InterPro" id="IPR036034">
    <property type="entry name" value="PDZ_sf"/>
</dbReference>
<proteinExistence type="predicted"/>
<organism evidence="3 4">
    <name type="scientific">Polyplax serrata</name>
    <name type="common">Common mouse louse</name>
    <dbReference type="NCBI Taxonomy" id="468196"/>
    <lineage>
        <taxon>Eukaryota</taxon>
        <taxon>Metazoa</taxon>
        <taxon>Ecdysozoa</taxon>
        <taxon>Arthropoda</taxon>
        <taxon>Hexapoda</taxon>
        <taxon>Insecta</taxon>
        <taxon>Pterygota</taxon>
        <taxon>Neoptera</taxon>
        <taxon>Paraneoptera</taxon>
        <taxon>Psocodea</taxon>
        <taxon>Troctomorpha</taxon>
        <taxon>Phthiraptera</taxon>
        <taxon>Anoplura</taxon>
        <taxon>Polyplacidae</taxon>
        <taxon>Polyplax</taxon>
    </lineage>
</organism>
<evidence type="ECO:0000259" key="2">
    <source>
        <dbReference type="PROSITE" id="PS50106"/>
    </source>
</evidence>
<reference evidence="3 4" key="1">
    <citation type="submission" date="2023-09" db="EMBL/GenBank/DDBJ databases">
        <title>Genomes of two closely related lineages of the louse Polyplax serrata with different host specificities.</title>
        <authorList>
            <person name="Martinu J."/>
            <person name="Tarabai H."/>
            <person name="Stefka J."/>
            <person name="Hypsa V."/>
        </authorList>
    </citation>
    <scope>NUCLEOTIDE SEQUENCE [LARGE SCALE GENOMIC DNA]</scope>
    <source>
        <strain evidence="3">98ZLc_SE</strain>
    </source>
</reference>
<dbReference type="Pfam" id="PF00595">
    <property type="entry name" value="PDZ"/>
    <property type="match status" value="2"/>
</dbReference>
<feature type="domain" description="PDZ" evidence="2">
    <location>
        <begin position="467"/>
        <end position="537"/>
    </location>
</feature>
<dbReference type="PANTHER" id="PTHR11324:SF16">
    <property type="entry name" value="PDZ DOMAIN-CONTAINING PROTEIN 2"/>
    <property type="match status" value="1"/>
</dbReference>
<dbReference type="CDD" id="cd00136">
    <property type="entry name" value="PDZ_canonical"/>
    <property type="match status" value="1"/>
</dbReference>
<name>A0ABR1AP38_POLSC</name>
<gene>
    <name evidence="3" type="ORF">RUM44_011117</name>
</gene>
<dbReference type="SUPFAM" id="SSF50156">
    <property type="entry name" value="PDZ domain-like"/>
    <property type="match status" value="2"/>
</dbReference>
<dbReference type="PROSITE" id="PS50106">
    <property type="entry name" value="PDZ"/>
    <property type="match status" value="2"/>
</dbReference>
<evidence type="ECO:0000313" key="4">
    <source>
        <dbReference type="Proteomes" id="UP001359485"/>
    </source>
</evidence>
<feature type="compositionally biased region" description="Basic and acidic residues" evidence="1">
    <location>
        <begin position="297"/>
        <end position="309"/>
    </location>
</feature>
<dbReference type="Gene3D" id="2.30.42.10">
    <property type="match status" value="3"/>
</dbReference>
<protein>
    <recommendedName>
        <fullName evidence="2">PDZ domain-containing protein</fullName>
    </recommendedName>
</protein>
<comment type="caution">
    <text evidence="3">The sequence shown here is derived from an EMBL/GenBank/DDBJ whole genome shotgun (WGS) entry which is preliminary data.</text>
</comment>
<feature type="domain" description="PDZ" evidence="2">
    <location>
        <begin position="634"/>
        <end position="744"/>
    </location>
</feature>
<evidence type="ECO:0000313" key="3">
    <source>
        <dbReference type="EMBL" id="KAK6624258.1"/>
    </source>
</evidence>
<feature type="region of interest" description="Disordered" evidence="1">
    <location>
        <begin position="289"/>
        <end position="342"/>
    </location>
</feature>
<evidence type="ECO:0000256" key="1">
    <source>
        <dbReference type="SAM" id="MobiDB-lite"/>
    </source>
</evidence>
<dbReference type="Proteomes" id="UP001359485">
    <property type="component" value="Unassembled WGS sequence"/>
</dbReference>